<protein>
    <submittedName>
        <fullName evidence="2">Uncharacterized protein</fullName>
    </submittedName>
</protein>
<dbReference type="Proteomes" id="UP001056374">
    <property type="component" value="Chromosome"/>
</dbReference>
<proteinExistence type="predicted"/>
<reference evidence="2" key="1">
    <citation type="submission" date="2022-06" db="EMBL/GenBank/DDBJ databases">
        <title>Complete genome sequence of soil microorganisms Streptomyces sp. Qhu-M197 isolated from Alpine meadows habitats on the Tibetan Plateau.</title>
        <authorList>
            <person name="Zhang B."/>
            <person name="Xiang X."/>
            <person name="Fan J."/>
        </authorList>
    </citation>
    <scope>NUCLEOTIDE SEQUENCE</scope>
    <source>
        <strain evidence="2">Qhu-M197</strain>
    </source>
</reference>
<name>A0ABY4Z836_9ACTN</name>
<sequence length="55" mass="5773">MPDEGGGGTDRGRREDARLQGQVGEGGSRALDSGTPTSVNDPSAKERWVLSDSRT</sequence>
<keyword evidence="3" id="KW-1185">Reference proteome</keyword>
<feature type="region of interest" description="Disordered" evidence="1">
    <location>
        <begin position="1"/>
        <end position="55"/>
    </location>
</feature>
<feature type="compositionally biased region" description="Basic and acidic residues" evidence="1">
    <location>
        <begin position="43"/>
        <end position="55"/>
    </location>
</feature>
<accession>A0ABY4Z836</accession>
<evidence type="ECO:0000313" key="2">
    <source>
        <dbReference type="EMBL" id="USQ85151.1"/>
    </source>
</evidence>
<dbReference type="EMBL" id="CP099468">
    <property type="protein sequence ID" value="USQ85151.1"/>
    <property type="molecule type" value="Genomic_DNA"/>
</dbReference>
<dbReference type="RefSeq" id="WP_252549901.1">
    <property type="nucleotide sequence ID" value="NZ_CP099468.1"/>
</dbReference>
<evidence type="ECO:0000313" key="3">
    <source>
        <dbReference type="Proteomes" id="UP001056374"/>
    </source>
</evidence>
<gene>
    <name evidence="2" type="ORF">NFX46_15955</name>
</gene>
<organism evidence="2 3">
    <name type="scientific">Streptomyces phaeoluteigriseus</name>
    <dbReference type="NCBI Taxonomy" id="114686"/>
    <lineage>
        <taxon>Bacteria</taxon>
        <taxon>Bacillati</taxon>
        <taxon>Actinomycetota</taxon>
        <taxon>Actinomycetes</taxon>
        <taxon>Kitasatosporales</taxon>
        <taxon>Streptomycetaceae</taxon>
        <taxon>Streptomyces</taxon>
        <taxon>Streptomyces aurantiacus group</taxon>
    </lineage>
</organism>
<evidence type="ECO:0000256" key="1">
    <source>
        <dbReference type="SAM" id="MobiDB-lite"/>
    </source>
</evidence>